<evidence type="ECO:0000313" key="2">
    <source>
        <dbReference type="EMBL" id="TWD81655.1"/>
    </source>
</evidence>
<sequence length="795" mass="87892">MVKFTAWLDRVVNRVTQTPLDAGEPAPLAQARARLETLDRLADTERDSQRAEAYRWVWRTMGEELGFIVADLDRGALNAESLTTAIEDWETYGRSYLAQNAIRADTVFPPQPAPAAYDPADDVAVARSWINADLRRAEKSGDRHRAAVLRDFDAQLNSTAEQYKLRAAEHRGHGREETPELDREVFLRELGEHAANFSGKVHPGTAMQLPYDILPMLTSSHPGLWERHEQVFGASMDWASKVRHPILDTTVYQPRAGAAPQVRDHAVAVQAWAMAAAERAGTDGKVERRDALNDFADDVSSLLDEYETRAAAQPSQVESDDLAALDLATFRTALDHVADLGNEILPDDDQIVLPDQLRAHTDMSAEHEAHLSTRQDELFKGLRIADQADEVNRTSALIDHFDDVDSWISLAPPDLGHQAILNGLSQQADQAVAAGDLPRAAQYREMIYRIHDEFAADEWRAVAQALHADDRQVAIAESRAQVEARLAAQLNRRGLQLPTETDGHNDESDRFDDRVVENTVRHAYAMIVTERADERATDWEAPSDDAPVPIAQLHARITAHTATSGQPPYAPERIDAALQRLTATTTGARAELLDHDHRGEQSATVRITDDATVEDVEEDSDTDGVRLAEPAADVGAGERSSTKQVADENIREQRTETAARQLGEQATATEDVHAAAVPSDAYEADNTKNLYRAKPCDKPGEQRHSARQRAEAAGRTDTHGQEVKAAIETSACSVAISRAQRSVDQVHERIEADQDQRRERDDELARWHADDRAADAGKDHAIDDTGPGLSDDLRY</sequence>
<feature type="region of interest" description="Disordered" evidence="1">
    <location>
        <begin position="617"/>
        <end position="652"/>
    </location>
</feature>
<feature type="compositionally biased region" description="Basic and acidic residues" evidence="1">
    <location>
        <begin position="744"/>
        <end position="783"/>
    </location>
</feature>
<accession>A0A561BRZ4</accession>
<evidence type="ECO:0000256" key="1">
    <source>
        <dbReference type="SAM" id="MobiDB-lite"/>
    </source>
</evidence>
<comment type="caution">
    <text evidence="2">The sequence shown here is derived from an EMBL/GenBank/DDBJ whole genome shotgun (WGS) entry which is preliminary data.</text>
</comment>
<organism evidence="2 3">
    <name type="scientific">Kribbella amoyensis</name>
    <dbReference type="NCBI Taxonomy" id="996641"/>
    <lineage>
        <taxon>Bacteria</taxon>
        <taxon>Bacillati</taxon>
        <taxon>Actinomycetota</taxon>
        <taxon>Actinomycetes</taxon>
        <taxon>Propionibacteriales</taxon>
        <taxon>Kribbellaceae</taxon>
        <taxon>Kribbella</taxon>
    </lineage>
</organism>
<evidence type="ECO:0000313" key="3">
    <source>
        <dbReference type="Proteomes" id="UP000318380"/>
    </source>
</evidence>
<keyword evidence="3" id="KW-1185">Reference proteome</keyword>
<dbReference type="Proteomes" id="UP000318380">
    <property type="component" value="Unassembled WGS sequence"/>
</dbReference>
<name>A0A561BRZ4_9ACTN</name>
<proteinExistence type="predicted"/>
<dbReference type="AlphaFoldDB" id="A0A561BRZ4"/>
<reference evidence="2 3" key="1">
    <citation type="submission" date="2019-06" db="EMBL/GenBank/DDBJ databases">
        <title>Sequencing the genomes of 1000 actinobacteria strains.</title>
        <authorList>
            <person name="Klenk H.-P."/>
        </authorList>
    </citation>
    <scope>NUCLEOTIDE SEQUENCE [LARGE SCALE GENOMIC DNA]</scope>
    <source>
        <strain evidence="2 3">DSM 24683</strain>
    </source>
</reference>
<gene>
    <name evidence="2" type="ORF">FB561_2775</name>
</gene>
<feature type="region of interest" description="Disordered" evidence="1">
    <location>
        <begin position="678"/>
        <end position="721"/>
    </location>
</feature>
<dbReference type="EMBL" id="VIVK01000001">
    <property type="protein sequence ID" value="TWD81655.1"/>
    <property type="molecule type" value="Genomic_DNA"/>
</dbReference>
<feature type="region of interest" description="Disordered" evidence="1">
    <location>
        <begin position="739"/>
        <end position="795"/>
    </location>
</feature>
<protein>
    <submittedName>
        <fullName evidence="2">Uncharacterized protein</fullName>
    </submittedName>
</protein>
<feature type="compositionally biased region" description="Basic and acidic residues" evidence="1">
    <location>
        <begin position="694"/>
        <end position="721"/>
    </location>
</feature>